<reference evidence="7 8" key="1">
    <citation type="journal article" date="2020" name="ISME J.">
        <title>Comparative genomics reveals insights into cyanobacterial evolution and habitat adaptation.</title>
        <authorList>
            <person name="Chen M.Y."/>
            <person name="Teng W.K."/>
            <person name="Zhao L."/>
            <person name="Hu C.X."/>
            <person name="Zhou Y.K."/>
            <person name="Han B.P."/>
            <person name="Song L.R."/>
            <person name="Shu W.S."/>
        </authorList>
    </citation>
    <scope>NUCLEOTIDE SEQUENCE [LARGE SCALE GENOMIC DNA]</scope>
    <source>
        <strain evidence="7 8">FACHB-391</strain>
    </source>
</reference>
<evidence type="ECO:0000256" key="3">
    <source>
        <dbReference type="ARBA" id="ARBA00023015"/>
    </source>
</evidence>
<dbReference type="EMBL" id="JACJTE010000057">
    <property type="protein sequence ID" value="MBD2564714.1"/>
    <property type="molecule type" value="Genomic_DNA"/>
</dbReference>
<keyword evidence="5" id="KW-0804">Transcription</keyword>
<evidence type="ECO:0000256" key="4">
    <source>
        <dbReference type="ARBA" id="ARBA00023125"/>
    </source>
</evidence>
<dbReference type="InterPro" id="IPR010985">
    <property type="entry name" value="Ribbon_hlx_hlx"/>
</dbReference>
<sequence length="46" mass="5428">MSKKSTHKKIDIDLAQDEVNRLEKYCKEKGKKTNDVIQELIRKLPD</sequence>
<organism evidence="7 8">
    <name type="scientific">Nostoc linckia FACHB-391</name>
    <dbReference type="NCBI Taxonomy" id="2692906"/>
    <lineage>
        <taxon>Bacteria</taxon>
        <taxon>Bacillati</taxon>
        <taxon>Cyanobacteriota</taxon>
        <taxon>Cyanophyceae</taxon>
        <taxon>Nostocales</taxon>
        <taxon>Nostocaceae</taxon>
        <taxon>Nostoc</taxon>
    </lineage>
</organism>
<evidence type="ECO:0000256" key="6">
    <source>
        <dbReference type="ARBA" id="ARBA00031853"/>
    </source>
</evidence>
<evidence type="ECO:0000256" key="5">
    <source>
        <dbReference type="ARBA" id="ARBA00023163"/>
    </source>
</evidence>
<comment type="caution">
    <text evidence="7">The sequence shown here is derived from an EMBL/GenBank/DDBJ whole genome shotgun (WGS) entry which is preliminary data.</text>
</comment>
<keyword evidence="8" id="KW-1185">Reference proteome</keyword>
<name>A0ABR8F6N6_NOSLI</name>
<dbReference type="Pfam" id="PF10723">
    <property type="entry name" value="RepB-RCR_reg"/>
    <property type="match status" value="1"/>
</dbReference>
<evidence type="ECO:0000256" key="1">
    <source>
        <dbReference type="ARBA" id="ARBA00022491"/>
    </source>
</evidence>
<keyword evidence="3" id="KW-0805">Transcription regulation</keyword>
<gene>
    <name evidence="7" type="ORF">H6G95_29840</name>
</gene>
<evidence type="ECO:0000313" key="8">
    <source>
        <dbReference type="Proteomes" id="UP000604661"/>
    </source>
</evidence>
<dbReference type="InterPro" id="IPR019661">
    <property type="entry name" value="RepA2"/>
</dbReference>
<dbReference type="Proteomes" id="UP000604661">
    <property type="component" value="Unassembled WGS sequence"/>
</dbReference>
<protein>
    <recommendedName>
        <fullName evidence="6">Protein CopB</fullName>
    </recommendedName>
</protein>
<keyword evidence="2" id="KW-0615">Plasmid copy control</keyword>
<keyword evidence="4" id="KW-0238">DNA-binding</keyword>
<keyword evidence="1" id="KW-0678">Repressor</keyword>
<evidence type="ECO:0000313" key="7">
    <source>
        <dbReference type="EMBL" id="MBD2564714.1"/>
    </source>
</evidence>
<proteinExistence type="predicted"/>
<evidence type="ECO:0000256" key="2">
    <source>
        <dbReference type="ARBA" id="ARBA00022689"/>
    </source>
</evidence>
<dbReference type="SUPFAM" id="SSF47598">
    <property type="entry name" value="Ribbon-helix-helix"/>
    <property type="match status" value="1"/>
</dbReference>
<accession>A0ABR8F6N6</accession>
<dbReference type="RefSeq" id="WP_190901139.1">
    <property type="nucleotide sequence ID" value="NZ_JACJTE010000057.1"/>
</dbReference>